<sequence>MKKTSIVRKLMLAIAMLPLAVQTAQAEEFGSFGAPPKGFKVGYQTAQNGVTLIELVPQKQTVEDWTQMVTLQSMAGMKPGVEQFFGNLSASWQNACPQSSVNPITAGEENGYPFALVMLFCANNPQTSKPEFTWIKAVQGNEALYVKQYAFRYEPTKAELTSAVMHLRNLRVCDNSAGHPCNKKGK</sequence>
<gene>
    <name evidence="2" type="ORF">KCG53_11440</name>
</gene>
<evidence type="ECO:0000313" key="3">
    <source>
        <dbReference type="Proteomes" id="UP001057336"/>
    </source>
</evidence>
<protein>
    <submittedName>
        <fullName evidence="2">Uncharacterized protein</fullName>
    </submittedName>
</protein>
<dbReference type="EMBL" id="CP073118">
    <property type="protein sequence ID" value="UTG75629.1"/>
    <property type="molecule type" value="Genomic_DNA"/>
</dbReference>
<evidence type="ECO:0000256" key="1">
    <source>
        <dbReference type="SAM" id="SignalP"/>
    </source>
</evidence>
<feature type="signal peptide" evidence="1">
    <location>
        <begin position="1"/>
        <end position="26"/>
    </location>
</feature>
<reference evidence="2" key="1">
    <citation type="submission" date="2021-04" db="EMBL/GenBank/DDBJ databases">
        <title>Characterizing Neisseria spp. as novel respiratory pathobionts in bronchiectasis.</title>
        <authorList>
            <person name="Li L."/>
            <person name="Mac Aogain M."/>
            <person name="Xu T."/>
            <person name="Jaggi T.K."/>
            <person name="Chan L.Y."/>
            <person name="Keir H.R."/>
            <person name="Dicker A.J."/>
            <person name="Qu J."/>
            <person name="Liu Y."/>
            <person name="Chen H.S."/>
            <person name="Koh M.S."/>
            <person name="Ong T.H."/>
            <person name="Lim A.Y.H."/>
            <person name="Abisheganaden J."/>
            <person name="Low T.B."/>
            <person name="Oliver B.G."/>
            <person name="Tan N.S."/>
            <person name="Fang M."/>
            <person name="Chalmers J.D."/>
            <person name="Chotirmall S.H."/>
        </authorList>
    </citation>
    <scope>NUCLEOTIDE SEQUENCE</scope>
    <source>
        <strain evidence="2">CG0073</strain>
    </source>
</reference>
<accession>A0A9X9I578</accession>
<evidence type="ECO:0000313" key="2">
    <source>
        <dbReference type="EMBL" id="UTG75629.1"/>
    </source>
</evidence>
<name>A0A9X9I578_NEISU</name>
<organism evidence="2 3">
    <name type="scientific">Neisseria subflava</name>
    <dbReference type="NCBI Taxonomy" id="28449"/>
    <lineage>
        <taxon>Bacteria</taxon>
        <taxon>Pseudomonadati</taxon>
        <taxon>Pseudomonadota</taxon>
        <taxon>Betaproteobacteria</taxon>
        <taxon>Neisseriales</taxon>
        <taxon>Neisseriaceae</taxon>
        <taxon>Neisseria</taxon>
    </lineage>
</organism>
<keyword evidence="1" id="KW-0732">Signal</keyword>
<dbReference type="AlphaFoldDB" id="A0A9X9I578"/>
<feature type="chain" id="PRO_5040802987" evidence="1">
    <location>
        <begin position="27"/>
        <end position="186"/>
    </location>
</feature>
<dbReference type="Proteomes" id="UP001057336">
    <property type="component" value="Chromosome"/>
</dbReference>
<proteinExistence type="predicted"/>